<dbReference type="InterPro" id="IPR011707">
    <property type="entry name" value="Cu-oxidase-like_N"/>
</dbReference>
<comment type="similarity">
    <text evidence="1">Belongs to the multicopper oxidase family.</text>
</comment>
<dbReference type="Proteomes" id="UP000234950">
    <property type="component" value="Unassembled WGS sequence"/>
</dbReference>
<dbReference type="GO" id="GO:0016491">
    <property type="term" value="F:oxidoreductase activity"/>
    <property type="evidence" value="ECO:0007669"/>
    <property type="project" value="InterPro"/>
</dbReference>
<dbReference type="Pfam" id="PF07732">
    <property type="entry name" value="Cu-oxidase_3"/>
    <property type="match status" value="2"/>
</dbReference>
<evidence type="ECO:0000259" key="2">
    <source>
        <dbReference type="Pfam" id="PF07731"/>
    </source>
</evidence>
<evidence type="ECO:0000259" key="3">
    <source>
        <dbReference type="Pfam" id="PF07732"/>
    </source>
</evidence>
<evidence type="ECO:0000313" key="4">
    <source>
        <dbReference type="EMBL" id="PLS09696.1"/>
    </source>
</evidence>
<reference evidence="4 5" key="1">
    <citation type="submission" date="2017-11" db="EMBL/GenBank/DDBJ databases">
        <title>Comparitive Functional Genomics of Dry Heat Resistant strains isolated from the Viking Spacecraft.</title>
        <authorList>
            <person name="Seuylemezian A."/>
            <person name="Cooper K."/>
            <person name="Vaishampayan P."/>
        </authorList>
    </citation>
    <scope>NUCLEOTIDE SEQUENCE [LARGE SCALE GENOMIC DNA]</scope>
    <source>
        <strain evidence="4 5">V32-6</strain>
    </source>
</reference>
<dbReference type="InterPro" id="IPR008972">
    <property type="entry name" value="Cupredoxin"/>
</dbReference>
<dbReference type="GO" id="GO:0005507">
    <property type="term" value="F:copper ion binding"/>
    <property type="evidence" value="ECO:0007669"/>
    <property type="project" value="InterPro"/>
</dbReference>
<keyword evidence="5" id="KW-1185">Reference proteome</keyword>
<dbReference type="SUPFAM" id="SSF49503">
    <property type="entry name" value="Cupredoxins"/>
    <property type="match status" value="3"/>
</dbReference>
<dbReference type="CDD" id="cd13891">
    <property type="entry name" value="CuRO_3_CotA_like"/>
    <property type="match status" value="1"/>
</dbReference>
<dbReference type="AlphaFoldDB" id="A0A2N5HW24"/>
<dbReference type="OrthoDB" id="9757546at2"/>
<feature type="domain" description="Plastocyanin-like" evidence="3">
    <location>
        <begin position="68"/>
        <end position="143"/>
    </location>
</feature>
<dbReference type="CDD" id="cd13868">
    <property type="entry name" value="CuRO_2_CotA_like"/>
    <property type="match status" value="1"/>
</dbReference>
<evidence type="ECO:0000256" key="1">
    <source>
        <dbReference type="ARBA" id="ARBA00010609"/>
    </source>
</evidence>
<dbReference type="InterPro" id="IPR045087">
    <property type="entry name" value="Cu-oxidase_fam"/>
</dbReference>
<accession>A0A2N5HW24</accession>
<protein>
    <submittedName>
        <fullName evidence="4">Copper oxidase</fullName>
    </submittedName>
</protein>
<proteinExistence type="inferred from homology"/>
<dbReference type="Gene3D" id="2.60.40.420">
    <property type="entry name" value="Cupredoxins - blue copper proteins"/>
    <property type="match status" value="3"/>
</dbReference>
<dbReference type="PANTHER" id="PTHR48267">
    <property type="entry name" value="CUPREDOXIN SUPERFAMILY PROTEIN"/>
    <property type="match status" value="1"/>
</dbReference>
<dbReference type="PANTHER" id="PTHR48267:SF1">
    <property type="entry name" value="BILIRUBIN OXIDASE"/>
    <property type="match status" value="1"/>
</dbReference>
<dbReference type="InterPro" id="IPR011706">
    <property type="entry name" value="Cu-oxidase_C"/>
</dbReference>
<comment type="caution">
    <text evidence="4">The sequence shown here is derived from an EMBL/GenBank/DDBJ whole genome shotgun (WGS) entry which is preliminary data.</text>
</comment>
<dbReference type="EMBL" id="PGVE01000012">
    <property type="protein sequence ID" value="PLS09696.1"/>
    <property type="molecule type" value="Genomic_DNA"/>
</dbReference>
<feature type="domain" description="Plastocyanin-like" evidence="2">
    <location>
        <begin position="354"/>
        <end position="491"/>
    </location>
</feature>
<name>A0A2N5HW24_9BACI</name>
<feature type="domain" description="Plastocyanin-like" evidence="3">
    <location>
        <begin position="13"/>
        <end position="48"/>
    </location>
</feature>
<organism evidence="4 5">
    <name type="scientific">Neobacillus cucumis</name>
    <dbReference type="NCBI Taxonomy" id="1740721"/>
    <lineage>
        <taxon>Bacteria</taxon>
        <taxon>Bacillati</taxon>
        <taxon>Bacillota</taxon>
        <taxon>Bacilli</taxon>
        <taxon>Bacillales</taxon>
        <taxon>Bacillaceae</taxon>
        <taxon>Neobacillus</taxon>
    </lineage>
</organism>
<sequence>MKSAKHRFHRNFKEAATIFGYNGMYPGPTIEAMKGQAVRVKWINNLPLKHFLPVDKTLEDAMDSPEVRTVVHLHGHNVAPDSDGHPEAWFTRNYEYVGKKYCRQVYEYPNQQQATTLWYHDHAMGVTRLNLYAGLAGFYLLHDFNEQSLDLPRGKYDIPLMIQDKSFRSDGSLFYPDNLTPRNQFVHPSVVRAFIGNTMVVNGKVWPYLHVEPRKYRFRMLNASNTNGFTFKLSNGQPFWQLGTDGGLISVTKAIQKFPLDPAERVDVIIDFSGLEGETIILQTEELDLQGNPDIHKREVMQFRVGNKGGDSIPLPQNLRPFDKLEEAKAVKTRRFVMSQEVDGFGRIKLTLNNLEFSDPVTEFPEYDTIEIWELANPVFDPTRPLGIPPNISHPIHLHLVQFQILGRQQFNVNPNKFNANQWITNGGGIEFVSNPVDPDPSEMGWKDTVRVEPGQVTRIIVHFKNYTGEYVWHCHILEHEDYEMMRPLIVIKKYND</sequence>
<dbReference type="CDD" id="cd13844">
    <property type="entry name" value="CuRO_1_BOD_CotA_like"/>
    <property type="match status" value="1"/>
</dbReference>
<evidence type="ECO:0000313" key="5">
    <source>
        <dbReference type="Proteomes" id="UP000234950"/>
    </source>
</evidence>
<gene>
    <name evidence="4" type="ORF">CVD27_01840</name>
</gene>
<dbReference type="Pfam" id="PF07731">
    <property type="entry name" value="Cu-oxidase_2"/>
    <property type="match status" value="1"/>
</dbReference>